<organism evidence="4 5">
    <name type="scientific">Cystoisospora suis</name>
    <dbReference type="NCBI Taxonomy" id="483139"/>
    <lineage>
        <taxon>Eukaryota</taxon>
        <taxon>Sar</taxon>
        <taxon>Alveolata</taxon>
        <taxon>Apicomplexa</taxon>
        <taxon>Conoidasida</taxon>
        <taxon>Coccidia</taxon>
        <taxon>Eucoccidiorida</taxon>
        <taxon>Eimeriorina</taxon>
        <taxon>Sarcocystidae</taxon>
        <taxon>Cystoisospora</taxon>
    </lineage>
</organism>
<dbReference type="Proteomes" id="UP000221165">
    <property type="component" value="Unassembled WGS sequence"/>
</dbReference>
<dbReference type="PANTHER" id="PTHR46185">
    <property type="entry name" value="GLUTAREDOXIN-1"/>
    <property type="match status" value="1"/>
</dbReference>
<evidence type="ECO:0000313" key="5">
    <source>
        <dbReference type="Proteomes" id="UP000221165"/>
    </source>
</evidence>
<dbReference type="InterPro" id="IPR002109">
    <property type="entry name" value="Glutaredoxin"/>
</dbReference>
<dbReference type="PANTHER" id="PTHR46185:SF1">
    <property type="entry name" value="GLUTAREDOXIN-1"/>
    <property type="match status" value="1"/>
</dbReference>
<dbReference type="AlphaFoldDB" id="A0A2C6L0L5"/>
<dbReference type="PROSITE" id="PS51354">
    <property type="entry name" value="GLUTAREDOXIN_2"/>
    <property type="match status" value="1"/>
</dbReference>
<protein>
    <submittedName>
        <fullName evidence="4">Glutaredoxin-1</fullName>
    </submittedName>
</protein>
<gene>
    <name evidence="4" type="ORF">CSUI_004516</name>
</gene>
<dbReference type="EMBL" id="MIGC01002120">
    <property type="protein sequence ID" value="PHJ21635.1"/>
    <property type="molecule type" value="Genomic_DNA"/>
</dbReference>
<name>A0A2C6L0L5_9APIC</name>
<dbReference type="GO" id="GO:0015038">
    <property type="term" value="F:glutathione disulfide oxidoreductase activity"/>
    <property type="evidence" value="ECO:0007669"/>
    <property type="project" value="TreeGrafter"/>
</dbReference>
<sequence>MGGYLTTDPRICSGDEQTDYLIRSNRVCVFIKGDCPSCARALEIMNTLQLRGEIHVENLTGRHGVEEIEERLKELTGTSSVPSIFIGGTPVGGLTELVTFLSGSLVLLLVSAQQRIRGSQSVRPWCLLLHTDQISRAESNLSIPEMLRHFDVLSLKDE</sequence>
<dbReference type="SUPFAM" id="SSF52833">
    <property type="entry name" value="Thioredoxin-like"/>
    <property type="match status" value="1"/>
</dbReference>
<dbReference type="GeneID" id="94427918"/>
<keyword evidence="5" id="KW-1185">Reference proteome</keyword>
<evidence type="ECO:0000256" key="2">
    <source>
        <dbReference type="ARBA" id="ARBA00022982"/>
    </source>
</evidence>
<keyword evidence="1" id="KW-0813">Transport</keyword>
<dbReference type="PRINTS" id="PR00160">
    <property type="entry name" value="GLUTAREDOXIN"/>
</dbReference>
<comment type="caution">
    <text evidence="4">The sequence shown here is derived from an EMBL/GenBank/DDBJ whole genome shotgun (WGS) entry which is preliminary data.</text>
</comment>
<proteinExistence type="predicted"/>
<dbReference type="RefSeq" id="XP_067923316.1">
    <property type="nucleotide sequence ID" value="XM_068064707.1"/>
</dbReference>
<dbReference type="GO" id="GO:0005739">
    <property type="term" value="C:mitochondrion"/>
    <property type="evidence" value="ECO:0007669"/>
    <property type="project" value="TreeGrafter"/>
</dbReference>
<evidence type="ECO:0000259" key="3">
    <source>
        <dbReference type="Pfam" id="PF00462"/>
    </source>
</evidence>
<dbReference type="VEuPathDB" id="ToxoDB:CSUI_004516"/>
<dbReference type="Pfam" id="PF00462">
    <property type="entry name" value="Glutaredoxin"/>
    <property type="match status" value="1"/>
</dbReference>
<dbReference type="InterPro" id="IPR047185">
    <property type="entry name" value="GLRX1"/>
</dbReference>
<dbReference type="Gene3D" id="3.40.30.10">
    <property type="entry name" value="Glutaredoxin"/>
    <property type="match status" value="1"/>
</dbReference>
<reference evidence="4 5" key="1">
    <citation type="journal article" date="2017" name="Int. J. Parasitol.">
        <title>The genome of the protozoan parasite Cystoisospora suis and a reverse vaccinology approach to identify vaccine candidates.</title>
        <authorList>
            <person name="Palmieri N."/>
            <person name="Shrestha A."/>
            <person name="Ruttkowski B."/>
            <person name="Beck T."/>
            <person name="Vogl C."/>
            <person name="Tomley F."/>
            <person name="Blake D.P."/>
            <person name="Joachim A."/>
        </authorList>
    </citation>
    <scope>NUCLEOTIDE SEQUENCE [LARGE SCALE GENOMIC DNA]</scope>
    <source>
        <strain evidence="4 5">Wien I</strain>
    </source>
</reference>
<evidence type="ECO:0000313" key="4">
    <source>
        <dbReference type="EMBL" id="PHJ21635.1"/>
    </source>
</evidence>
<feature type="domain" description="Glutaredoxin" evidence="3">
    <location>
        <begin position="27"/>
        <end position="89"/>
    </location>
</feature>
<dbReference type="InterPro" id="IPR014025">
    <property type="entry name" value="Glutaredoxin_subgr"/>
</dbReference>
<dbReference type="InterPro" id="IPR036249">
    <property type="entry name" value="Thioredoxin-like_sf"/>
</dbReference>
<dbReference type="OrthoDB" id="44061at2759"/>
<keyword evidence="2" id="KW-0249">Electron transport</keyword>
<evidence type="ECO:0000256" key="1">
    <source>
        <dbReference type="ARBA" id="ARBA00022448"/>
    </source>
</evidence>
<accession>A0A2C6L0L5</accession>